<sequence>MVRLALFFVLQALLATWAHADRQAELRQEATALAAEFVGQLKPQLQQAMTEGGPVRAIEVCADIAPDIADSLSASSGWQVRRVSLRQRNASRAVPDAWERQILEQFDQRQAAGEPAAELFSDALQPAHYRYMRAQVTAPLCLACHGESLSGEVTAALEQYYPDDSARGYQLGQVRGAISLTRPLQDDCGPEIEC</sequence>
<evidence type="ECO:0000259" key="2">
    <source>
        <dbReference type="Pfam" id="PF11845"/>
    </source>
</evidence>
<proteinExistence type="predicted"/>
<dbReference type="OrthoDB" id="9797588at2"/>
<feature type="domain" description="Tll0287-like" evidence="2">
    <location>
        <begin position="27"/>
        <end position="183"/>
    </location>
</feature>
<evidence type="ECO:0000313" key="4">
    <source>
        <dbReference type="Proteomes" id="UP000265509"/>
    </source>
</evidence>
<organism evidence="3 4">
    <name type="scientific">Seongchinamella sediminis</name>
    <dbReference type="NCBI Taxonomy" id="2283635"/>
    <lineage>
        <taxon>Bacteria</taxon>
        <taxon>Pseudomonadati</taxon>
        <taxon>Pseudomonadota</taxon>
        <taxon>Gammaproteobacteria</taxon>
        <taxon>Cellvibrionales</taxon>
        <taxon>Halieaceae</taxon>
        <taxon>Seongchinamella</taxon>
    </lineage>
</organism>
<accession>A0A3L7E2L9</accession>
<dbReference type="Pfam" id="PF11845">
    <property type="entry name" value="Tll0287-like"/>
    <property type="match status" value="1"/>
</dbReference>
<dbReference type="Proteomes" id="UP000265509">
    <property type="component" value="Unassembled WGS sequence"/>
</dbReference>
<keyword evidence="4" id="KW-1185">Reference proteome</keyword>
<evidence type="ECO:0000313" key="3">
    <source>
        <dbReference type="EMBL" id="RLQ22462.1"/>
    </source>
</evidence>
<keyword evidence="1" id="KW-0732">Signal</keyword>
<feature type="signal peptide" evidence="1">
    <location>
        <begin position="1"/>
        <end position="20"/>
    </location>
</feature>
<dbReference type="EMBL" id="QRAN01000006">
    <property type="protein sequence ID" value="RLQ22462.1"/>
    <property type="molecule type" value="Genomic_DNA"/>
</dbReference>
<dbReference type="InterPro" id="IPR021796">
    <property type="entry name" value="Tll0287-like_dom"/>
</dbReference>
<protein>
    <submittedName>
        <fullName evidence="3">DUF3365 domain-containing protein</fullName>
    </submittedName>
</protein>
<name>A0A3L7E2L9_9GAMM</name>
<evidence type="ECO:0000256" key="1">
    <source>
        <dbReference type="SAM" id="SignalP"/>
    </source>
</evidence>
<comment type="caution">
    <text evidence="3">The sequence shown here is derived from an EMBL/GenBank/DDBJ whole genome shotgun (WGS) entry which is preliminary data.</text>
</comment>
<reference evidence="3 4" key="1">
    <citation type="submission" date="2018-07" db="EMBL/GenBank/DDBJ databases">
        <title>Halioglobus sp. genome submission.</title>
        <authorList>
            <person name="Ye M.-Q."/>
            <person name="Du Z.-J."/>
        </authorList>
    </citation>
    <scope>NUCLEOTIDE SEQUENCE [LARGE SCALE GENOMIC DNA]</scope>
    <source>
        <strain evidence="3 4">U0301</strain>
    </source>
</reference>
<feature type="chain" id="PRO_5018200103" evidence="1">
    <location>
        <begin position="21"/>
        <end position="194"/>
    </location>
</feature>
<dbReference type="AlphaFoldDB" id="A0A3L7E2L9"/>
<gene>
    <name evidence="3" type="ORF">DWB85_07530</name>
</gene>
<dbReference type="RefSeq" id="WP_117953603.1">
    <property type="nucleotide sequence ID" value="NZ_QRAN01000006.1"/>
</dbReference>